<reference evidence="3" key="1">
    <citation type="journal article" date="2020" name="Genome Biol.">
        <title>Gamete binning: chromosome-level and haplotype-resolved genome assembly enabled by high-throughput single-cell sequencing of gamete genomes.</title>
        <authorList>
            <person name="Campoy J.A."/>
            <person name="Sun H."/>
            <person name="Goel M."/>
            <person name="Jiao W.-B."/>
            <person name="Folz-Donahue K."/>
            <person name="Wang N."/>
            <person name="Rubio M."/>
            <person name="Liu C."/>
            <person name="Kukat C."/>
            <person name="Ruiz D."/>
            <person name="Huettel B."/>
            <person name="Schneeberger K."/>
        </authorList>
    </citation>
    <scope>NUCLEOTIDE SEQUENCE [LARGE SCALE GENOMIC DNA]</scope>
    <source>
        <strain evidence="3">cv. Rojo Pasion</strain>
    </source>
</reference>
<protein>
    <recommendedName>
        <fullName evidence="1">Reverse transcriptase zinc-binding domain-containing protein</fullName>
    </recommendedName>
</protein>
<dbReference type="AlphaFoldDB" id="A0A6J5VZ40"/>
<name>A0A6J5VZ40_PRUAR</name>
<organism evidence="2 3">
    <name type="scientific">Prunus armeniaca</name>
    <name type="common">Apricot</name>
    <name type="synonym">Armeniaca vulgaris</name>
    <dbReference type="NCBI Taxonomy" id="36596"/>
    <lineage>
        <taxon>Eukaryota</taxon>
        <taxon>Viridiplantae</taxon>
        <taxon>Streptophyta</taxon>
        <taxon>Embryophyta</taxon>
        <taxon>Tracheophyta</taxon>
        <taxon>Spermatophyta</taxon>
        <taxon>Magnoliopsida</taxon>
        <taxon>eudicotyledons</taxon>
        <taxon>Gunneridae</taxon>
        <taxon>Pentapetalae</taxon>
        <taxon>rosids</taxon>
        <taxon>fabids</taxon>
        <taxon>Rosales</taxon>
        <taxon>Rosaceae</taxon>
        <taxon>Amygdaloideae</taxon>
        <taxon>Amygdaleae</taxon>
        <taxon>Prunus</taxon>
    </lineage>
</organism>
<accession>A0A6J5VZ40</accession>
<evidence type="ECO:0000313" key="2">
    <source>
        <dbReference type="EMBL" id="CAB4294549.1"/>
    </source>
</evidence>
<feature type="domain" description="Reverse transcriptase zinc-binding" evidence="1">
    <location>
        <begin position="4"/>
        <end position="70"/>
    </location>
</feature>
<dbReference type="InterPro" id="IPR026960">
    <property type="entry name" value="RVT-Znf"/>
</dbReference>
<evidence type="ECO:0000259" key="1">
    <source>
        <dbReference type="Pfam" id="PF13966"/>
    </source>
</evidence>
<sequence>MVSAMSLLWFNQNIPRMSFIMWMAIKGKLPTLERIAAYRPLVVTSCPLCHGPPESIDHLFFKCSYSEAIWRQIIRKCRVVGIPHSWHLLIPWASSSWNGKSARSVVKRLCLAASVYFIWKDRNCRIFRNSFCPLL</sequence>
<gene>
    <name evidence="2" type="ORF">ORAREDHAP_LOCUS5453</name>
</gene>
<proteinExistence type="predicted"/>
<evidence type="ECO:0000313" key="3">
    <source>
        <dbReference type="Proteomes" id="UP000507245"/>
    </source>
</evidence>
<dbReference type="Pfam" id="PF13966">
    <property type="entry name" value="zf-RVT"/>
    <property type="match status" value="1"/>
</dbReference>
<dbReference type="PANTHER" id="PTHR33116:SF84">
    <property type="entry name" value="RNA-DIRECTED DNA POLYMERASE"/>
    <property type="match status" value="1"/>
</dbReference>
<keyword evidence="3" id="KW-1185">Reference proteome</keyword>
<dbReference type="Proteomes" id="UP000507245">
    <property type="component" value="Unassembled WGS sequence"/>
</dbReference>
<dbReference type="PANTHER" id="PTHR33116">
    <property type="entry name" value="REVERSE TRANSCRIPTASE ZINC-BINDING DOMAIN-CONTAINING PROTEIN-RELATED-RELATED"/>
    <property type="match status" value="1"/>
</dbReference>
<dbReference type="OrthoDB" id="1937542at2759"/>
<dbReference type="EMBL" id="CAEKKB010000001">
    <property type="protein sequence ID" value="CAB4294549.1"/>
    <property type="molecule type" value="Genomic_DNA"/>
</dbReference>